<evidence type="ECO:0000313" key="3">
    <source>
        <dbReference type="Proteomes" id="UP001378592"/>
    </source>
</evidence>
<reference evidence="2 3" key="1">
    <citation type="submission" date="2024-03" db="EMBL/GenBank/DDBJ databases">
        <title>The genome assembly and annotation of the cricket Gryllus longicercus Weissman &amp; Gray.</title>
        <authorList>
            <person name="Szrajer S."/>
            <person name="Gray D."/>
            <person name="Ylla G."/>
        </authorList>
    </citation>
    <scope>NUCLEOTIDE SEQUENCE [LARGE SCALE GENOMIC DNA]</scope>
    <source>
        <strain evidence="2">DAG 2021-001</strain>
        <tissue evidence="2">Whole body minus gut</tissue>
    </source>
</reference>
<accession>A0AAN9VB67</accession>
<dbReference type="AlphaFoldDB" id="A0AAN9VB67"/>
<dbReference type="InterPro" id="IPR055310">
    <property type="entry name" value="CEP112"/>
</dbReference>
<dbReference type="PANTHER" id="PTHR18871">
    <property type="entry name" value="CENTROSOMAL PROTEIN OF 112 KDA"/>
    <property type="match status" value="1"/>
</dbReference>
<sequence>MEEKLDQDFLFYLTFTKSFFRNLIDKYDVELCQAWLKRLCSETTGVAAKRCRNIYLSQLVLAMQEGKLRGPFQQLPPVGHLASPQCVFGPEESPVIEVNASNTK</sequence>
<evidence type="ECO:0000259" key="1">
    <source>
        <dbReference type="Pfam" id="PF14846"/>
    </source>
</evidence>
<organism evidence="2 3">
    <name type="scientific">Gryllus longicercus</name>
    <dbReference type="NCBI Taxonomy" id="2509291"/>
    <lineage>
        <taxon>Eukaryota</taxon>
        <taxon>Metazoa</taxon>
        <taxon>Ecdysozoa</taxon>
        <taxon>Arthropoda</taxon>
        <taxon>Hexapoda</taxon>
        <taxon>Insecta</taxon>
        <taxon>Pterygota</taxon>
        <taxon>Neoptera</taxon>
        <taxon>Polyneoptera</taxon>
        <taxon>Orthoptera</taxon>
        <taxon>Ensifera</taxon>
        <taxon>Gryllidea</taxon>
        <taxon>Grylloidea</taxon>
        <taxon>Gryllidae</taxon>
        <taxon>Gryllinae</taxon>
        <taxon>Gryllus</taxon>
    </lineage>
</organism>
<comment type="caution">
    <text evidence="2">The sequence shown here is derived from an EMBL/GenBank/DDBJ whole genome shotgun (WGS) entry which is preliminary data.</text>
</comment>
<proteinExistence type="predicted"/>
<dbReference type="EMBL" id="JAZDUA010000406">
    <property type="protein sequence ID" value="KAK7793040.1"/>
    <property type="molecule type" value="Genomic_DNA"/>
</dbReference>
<dbReference type="Pfam" id="PF14846">
    <property type="entry name" value="DUF4485"/>
    <property type="match status" value="1"/>
</dbReference>
<keyword evidence="3" id="KW-1185">Reference proteome</keyword>
<gene>
    <name evidence="2" type="ORF">R5R35_004470</name>
</gene>
<dbReference type="PANTHER" id="PTHR18871:SF2">
    <property type="entry name" value="CENTROSOMAL PROTEIN OF 112 KDA"/>
    <property type="match status" value="1"/>
</dbReference>
<name>A0AAN9VB67_9ORTH</name>
<protein>
    <recommendedName>
        <fullName evidence="1">DUF4485 domain-containing protein</fullName>
    </recommendedName>
</protein>
<evidence type="ECO:0000313" key="2">
    <source>
        <dbReference type="EMBL" id="KAK7793040.1"/>
    </source>
</evidence>
<dbReference type="Proteomes" id="UP001378592">
    <property type="component" value="Unassembled WGS sequence"/>
</dbReference>
<feature type="domain" description="DUF4485" evidence="1">
    <location>
        <begin position="5"/>
        <end position="82"/>
    </location>
</feature>
<dbReference type="InterPro" id="IPR027831">
    <property type="entry name" value="DUF4485"/>
</dbReference>